<protein>
    <recommendedName>
        <fullName evidence="4">KIF-binding protein</fullName>
    </recommendedName>
</protein>
<dbReference type="AlphaFoldDB" id="A0AB34K8V5"/>
<evidence type="ECO:0000313" key="2">
    <source>
        <dbReference type="EMBL" id="KAL1530913.1"/>
    </source>
</evidence>
<evidence type="ECO:0000313" key="3">
    <source>
        <dbReference type="Proteomes" id="UP001515480"/>
    </source>
</evidence>
<evidence type="ECO:0008006" key="4">
    <source>
        <dbReference type="Google" id="ProtNLM"/>
    </source>
</evidence>
<dbReference type="Proteomes" id="UP001515480">
    <property type="component" value="Unassembled WGS sequence"/>
</dbReference>
<proteinExistence type="predicted"/>
<evidence type="ECO:0000256" key="1">
    <source>
        <dbReference type="SAM" id="MobiDB-lite"/>
    </source>
</evidence>
<accession>A0AB34K8V5</accession>
<dbReference type="Gene3D" id="1.25.40.10">
    <property type="entry name" value="Tetratricopeptide repeat domain"/>
    <property type="match status" value="1"/>
</dbReference>
<dbReference type="Pfam" id="PF21033">
    <property type="entry name" value="RMD1-3"/>
    <property type="match status" value="1"/>
</dbReference>
<gene>
    <name evidence="2" type="ORF">AB1Y20_001804</name>
</gene>
<feature type="region of interest" description="Disordered" evidence="1">
    <location>
        <begin position="229"/>
        <end position="263"/>
    </location>
</feature>
<sequence>MQRRLRRVVSYMNTVQTPWVKVLSAPSTDTSQHSLRIQVSADGQSGCLCCGEARYLVCSGDTQAMLAGEEQVELRSESDFHSLHATLLRTWHAKEVPQFPRLHRRRKIRAQSLQMYLLQVLAAAARKVDETAEMDPVLADFLGIKQARSLRPQAHGLNGTNRPAPSLEQPARRHEALLAEMAEIAPPALVEDDRSSLLAHRGDGEATPPDADESIEMEGASLDLRDALLEPSEPLTSTTRAAAAEDEPREEEAQHARESLESRRTSAYAAGVAELRAQAVAKATELNAAFRYEEARQVLMPYLTSKDVKARVQLAVCCMHLAILALDEKQNDKARDLSVEAVGHAEAAKAADSTNAQAHVWYGQTIQTKAKAVDGALEQAKVVATSVNSWEHAAALDPTDPLPHHLLGSFIFITCGLNWVAARALRGLSPGLKKYSFDDALTHLLESERLQPSPPFQYSVSNQSIIGRIYAQQGNKEQAKKWLSKAVSDEVPFERLDPTAKEARQAAEKALASL</sequence>
<reference evidence="2 3" key="1">
    <citation type="journal article" date="2024" name="Science">
        <title>Giant polyketide synthase enzymes in the biosynthesis of giant marine polyether toxins.</title>
        <authorList>
            <person name="Fallon T.R."/>
            <person name="Shende V.V."/>
            <person name="Wierzbicki I.H."/>
            <person name="Pendleton A.L."/>
            <person name="Watervoot N.F."/>
            <person name="Auber R.P."/>
            <person name="Gonzalez D.J."/>
            <person name="Wisecaver J.H."/>
            <person name="Moore B.S."/>
        </authorList>
    </citation>
    <scope>NUCLEOTIDE SEQUENCE [LARGE SCALE GENOMIC DNA]</scope>
    <source>
        <strain evidence="2 3">12B1</strain>
    </source>
</reference>
<keyword evidence="3" id="KW-1185">Reference proteome</keyword>
<dbReference type="InterPro" id="IPR049039">
    <property type="entry name" value="RMD1-3_a_helical_rpt"/>
</dbReference>
<comment type="caution">
    <text evidence="2">The sequence shown here is derived from an EMBL/GenBank/DDBJ whole genome shotgun (WGS) entry which is preliminary data.</text>
</comment>
<dbReference type="CDD" id="cd06093">
    <property type="entry name" value="PX_domain"/>
    <property type="match status" value="1"/>
</dbReference>
<feature type="compositionally biased region" description="Basic and acidic residues" evidence="1">
    <location>
        <begin position="251"/>
        <end position="263"/>
    </location>
</feature>
<dbReference type="EMBL" id="JBGBPQ010000001">
    <property type="protein sequence ID" value="KAL1530913.1"/>
    <property type="molecule type" value="Genomic_DNA"/>
</dbReference>
<dbReference type="InterPro" id="IPR011990">
    <property type="entry name" value="TPR-like_helical_dom_sf"/>
</dbReference>
<organism evidence="2 3">
    <name type="scientific">Prymnesium parvum</name>
    <name type="common">Toxic golden alga</name>
    <dbReference type="NCBI Taxonomy" id="97485"/>
    <lineage>
        <taxon>Eukaryota</taxon>
        <taxon>Haptista</taxon>
        <taxon>Haptophyta</taxon>
        <taxon>Prymnesiophyceae</taxon>
        <taxon>Prymnesiales</taxon>
        <taxon>Prymnesiaceae</taxon>
        <taxon>Prymnesium</taxon>
    </lineage>
</organism>
<dbReference type="SUPFAM" id="SSF48452">
    <property type="entry name" value="TPR-like"/>
    <property type="match status" value="1"/>
</dbReference>
<name>A0AB34K8V5_PRYPA</name>